<evidence type="ECO:0000313" key="2">
    <source>
        <dbReference type="EMBL" id="PAV70669.1"/>
    </source>
</evidence>
<feature type="region of interest" description="Disordered" evidence="1">
    <location>
        <begin position="348"/>
        <end position="373"/>
    </location>
</feature>
<sequence>MGGRAAYGLAGDGAVAAVQSELERDHADQGALVGGIDSVDEGTLHGRRETGQGGGVDFRVGFGVGTAGQEREQAKRCQREESEQRDLRHGNVLGGKHRYLRIPGESFLSLTVATRRQRPGVGRAPIFEVLRHLDRRLVRAKRSLDLADTAQVRVEVCAQIHLVRDPPGDDLGLSVFILGQQHFPERLGRGDAVGLDEGIVVQGRAGMAEHHATDYRHRAQVAIALGQQFGLVPGAAIVRGQLRDDIAHQVGGVHRRPIVVEMIVGRQMAAMVALGCRVSLGRELAFTALGQATVDTEVIDPRQMPLVLVEGEAEAVRLAAQAVVPKLEAPVVEQGQWRGGRLGRYWGGQAGGARGQAQHQQEEQQTAHVASSLNRSPGCYSSLPVHGFFHGMADTRH</sequence>
<dbReference type="EMBL" id="LIAE01009233">
    <property type="protein sequence ID" value="PAV70669.1"/>
    <property type="molecule type" value="Genomic_DNA"/>
</dbReference>
<organism evidence="2 3">
    <name type="scientific">Diploscapter pachys</name>
    <dbReference type="NCBI Taxonomy" id="2018661"/>
    <lineage>
        <taxon>Eukaryota</taxon>
        <taxon>Metazoa</taxon>
        <taxon>Ecdysozoa</taxon>
        <taxon>Nematoda</taxon>
        <taxon>Chromadorea</taxon>
        <taxon>Rhabditida</taxon>
        <taxon>Rhabditina</taxon>
        <taxon>Rhabditomorpha</taxon>
        <taxon>Rhabditoidea</taxon>
        <taxon>Rhabditidae</taxon>
        <taxon>Diploscapter</taxon>
    </lineage>
</organism>
<comment type="caution">
    <text evidence="2">The sequence shown here is derived from an EMBL/GenBank/DDBJ whole genome shotgun (WGS) entry which is preliminary data.</text>
</comment>
<reference evidence="2 3" key="1">
    <citation type="journal article" date="2017" name="Curr. Biol.">
        <title>Genome architecture and evolution of a unichromosomal asexual nematode.</title>
        <authorList>
            <person name="Fradin H."/>
            <person name="Zegar C."/>
            <person name="Gutwein M."/>
            <person name="Lucas J."/>
            <person name="Kovtun M."/>
            <person name="Corcoran D."/>
            <person name="Baugh L.R."/>
            <person name="Kiontke K."/>
            <person name="Gunsalus K."/>
            <person name="Fitch D.H."/>
            <person name="Piano F."/>
        </authorList>
    </citation>
    <scope>NUCLEOTIDE SEQUENCE [LARGE SCALE GENOMIC DNA]</scope>
    <source>
        <strain evidence="2">PF1309</strain>
    </source>
</reference>
<keyword evidence="3" id="KW-1185">Reference proteome</keyword>
<dbReference type="Proteomes" id="UP000218231">
    <property type="component" value="Unassembled WGS sequence"/>
</dbReference>
<protein>
    <submittedName>
        <fullName evidence="2">Uncharacterized protein</fullName>
    </submittedName>
</protein>
<evidence type="ECO:0000313" key="3">
    <source>
        <dbReference type="Proteomes" id="UP000218231"/>
    </source>
</evidence>
<name>A0A2A2KA45_9BILA</name>
<dbReference type="AlphaFoldDB" id="A0A2A2KA45"/>
<proteinExistence type="predicted"/>
<accession>A0A2A2KA45</accession>
<evidence type="ECO:0000256" key="1">
    <source>
        <dbReference type="SAM" id="MobiDB-lite"/>
    </source>
</evidence>
<gene>
    <name evidence="2" type="ORF">WR25_25763</name>
</gene>